<evidence type="ECO:0000259" key="1">
    <source>
        <dbReference type="Pfam" id="PF13480"/>
    </source>
</evidence>
<keyword evidence="3" id="KW-1185">Reference proteome</keyword>
<proteinExistence type="predicted"/>
<evidence type="ECO:0000313" key="2">
    <source>
        <dbReference type="EMBL" id="MBV2360536.1"/>
    </source>
</evidence>
<organism evidence="2 3">
    <name type="scientific">Thalassococcus arenae</name>
    <dbReference type="NCBI Taxonomy" id="2851652"/>
    <lineage>
        <taxon>Bacteria</taxon>
        <taxon>Pseudomonadati</taxon>
        <taxon>Pseudomonadota</taxon>
        <taxon>Alphaproteobacteria</taxon>
        <taxon>Rhodobacterales</taxon>
        <taxon>Roseobacteraceae</taxon>
        <taxon>Thalassococcus</taxon>
    </lineage>
</organism>
<dbReference type="Proteomes" id="UP001166293">
    <property type="component" value="Unassembled WGS sequence"/>
</dbReference>
<name>A0ABS6N951_9RHOB</name>
<dbReference type="EMBL" id="JAHRWL010000002">
    <property type="protein sequence ID" value="MBV2360536.1"/>
    <property type="molecule type" value="Genomic_DNA"/>
</dbReference>
<dbReference type="InterPro" id="IPR050644">
    <property type="entry name" value="PG_Glycine_Bridge_Synth"/>
</dbReference>
<feature type="domain" description="BioF2-like acetyltransferase" evidence="1">
    <location>
        <begin position="117"/>
        <end position="239"/>
    </location>
</feature>
<accession>A0ABS6N951</accession>
<comment type="caution">
    <text evidence="2">The sequence shown here is derived from an EMBL/GenBank/DDBJ whole genome shotgun (WGS) entry which is preliminary data.</text>
</comment>
<dbReference type="PANTHER" id="PTHR36174">
    <property type="entry name" value="LIPID II:GLYCINE GLYCYLTRANSFERASE"/>
    <property type="match status" value="1"/>
</dbReference>
<reference evidence="2" key="1">
    <citation type="submission" date="2021-06" db="EMBL/GenBank/DDBJ databases">
        <title>Thalassococcus sp. CAU 1522 isolated from sea sand, Republic of Korea.</title>
        <authorList>
            <person name="Kim W."/>
        </authorList>
    </citation>
    <scope>NUCLEOTIDE SEQUENCE</scope>
    <source>
        <strain evidence="2">CAU 1522</strain>
    </source>
</reference>
<dbReference type="InterPro" id="IPR038740">
    <property type="entry name" value="BioF2-like_GNAT_dom"/>
</dbReference>
<dbReference type="RefSeq" id="WP_217778753.1">
    <property type="nucleotide sequence ID" value="NZ_JAHRWL010000002.1"/>
</dbReference>
<gene>
    <name evidence="2" type="ORF">KUH32_12180</name>
</gene>
<dbReference type="Pfam" id="PF13480">
    <property type="entry name" value="Acetyltransf_6"/>
    <property type="match status" value="1"/>
</dbReference>
<evidence type="ECO:0000313" key="3">
    <source>
        <dbReference type="Proteomes" id="UP001166293"/>
    </source>
</evidence>
<dbReference type="PANTHER" id="PTHR36174:SF1">
    <property type="entry name" value="LIPID II:GLYCINE GLYCYLTRANSFERASE"/>
    <property type="match status" value="1"/>
</dbReference>
<protein>
    <submittedName>
        <fullName evidence="2">GNAT family N-acetyltransferase</fullName>
    </submittedName>
</protein>
<sequence>MQPLAPPLQQSPEYARAITALGGVAEFVRTRSLACLTQSRAWPGLGRVSLISRGPLGDDAARHDWLSERHGTLVLNAEGFDAGTLRRAGFWPLLSPASLAILDLGDRNSMRHAMHQKWRNRLNRAQSQPLTVTRRALGHDDWLLRAETQQARRRGYRSLPARFLQAYAAGNPGRALVWEARDRDGPVAAALVLRHQRAATWQIGTSTARGRSMSAMNRVLWQAMIELAEDGAGTLDLGLVCTENPGLARFKLGTGARLHTLSGTWLHHPALAPVARRLPARLAA</sequence>